<feature type="chain" id="PRO_5009174649" description="Aromatic hydrocarbon degradation protein" evidence="1">
    <location>
        <begin position="25"/>
        <end position="364"/>
    </location>
</feature>
<keyword evidence="3" id="KW-1185">Reference proteome</keyword>
<gene>
    <name evidence="2" type="ORF">A1QC_00840</name>
</gene>
<name>A0A1E5E3M7_9VIBR</name>
<dbReference type="AlphaFoldDB" id="A0A1E5E3M7"/>
<dbReference type="Gene3D" id="2.40.160.60">
    <property type="entry name" value="Outer membrane protein transport protein (OMPP1/FadL/TodX)"/>
    <property type="match status" value="1"/>
</dbReference>
<keyword evidence="1" id="KW-0732">Signal</keyword>
<dbReference type="EMBL" id="AJYK02000043">
    <property type="protein sequence ID" value="OEF26945.1"/>
    <property type="molecule type" value="Genomic_DNA"/>
</dbReference>
<accession>A0A1E5E3M7</accession>
<dbReference type="Proteomes" id="UP000094070">
    <property type="component" value="Unassembled WGS sequence"/>
</dbReference>
<evidence type="ECO:0000313" key="3">
    <source>
        <dbReference type="Proteomes" id="UP000094070"/>
    </source>
</evidence>
<evidence type="ECO:0000313" key="2">
    <source>
        <dbReference type="EMBL" id="OEF26945.1"/>
    </source>
</evidence>
<organism evidence="2 3">
    <name type="scientific">Vibrio rumoiensis 1S-45</name>
    <dbReference type="NCBI Taxonomy" id="1188252"/>
    <lineage>
        <taxon>Bacteria</taxon>
        <taxon>Pseudomonadati</taxon>
        <taxon>Pseudomonadota</taxon>
        <taxon>Gammaproteobacteria</taxon>
        <taxon>Vibrionales</taxon>
        <taxon>Vibrionaceae</taxon>
        <taxon>Vibrio</taxon>
    </lineage>
</organism>
<dbReference type="RefSeq" id="WP_017025210.1">
    <property type="nucleotide sequence ID" value="NZ_AJYK02000043.1"/>
</dbReference>
<evidence type="ECO:0008006" key="4">
    <source>
        <dbReference type="Google" id="ProtNLM"/>
    </source>
</evidence>
<dbReference type="OrthoDB" id="6679728at2"/>
<comment type="caution">
    <text evidence="2">The sequence shown here is derived from an EMBL/GenBank/DDBJ whole genome shotgun (WGS) entry which is preliminary data.</text>
</comment>
<dbReference type="eggNOG" id="COG2067">
    <property type="taxonomic scope" value="Bacteria"/>
</dbReference>
<proteinExistence type="predicted"/>
<protein>
    <recommendedName>
        <fullName evidence="4">Aromatic hydrocarbon degradation protein</fullName>
    </recommendedName>
</protein>
<reference evidence="2 3" key="1">
    <citation type="journal article" date="2012" name="Science">
        <title>Ecological populations of bacteria act as socially cohesive units of antibiotic production and resistance.</title>
        <authorList>
            <person name="Cordero O.X."/>
            <person name="Wildschutte H."/>
            <person name="Kirkup B."/>
            <person name="Proehl S."/>
            <person name="Ngo L."/>
            <person name="Hussain F."/>
            <person name="Le Roux F."/>
            <person name="Mincer T."/>
            <person name="Polz M.F."/>
        </authorList>
    </citation>
    <scope>NUCLEOTIDE SEQUENCE [LARGE SCALE GENOMIC DNA]</scope>
    <source>
        <strain evidence="2 3">1S-45</strain>
    </source>
</reference>
<evidence type="ECO:0000256" key="1">
    <source>
        <dbReference type="SAM" id="SignalP"/>
    </source>
</evidence>
<sequence length="364" mass="40377">MMLKYKRSLLFCALLPMMVAPAMGAGYQFSRFNYSNLYNKDDKVTLAYSWFNYDVEGQAPNGQKTGNLADDTHYIQGGVNYHFTDNFSGNIQYYRAHNINTEHTQGVYEGSGAFVRSRVLAFTGKYQFNPYFSAFLGPTINDTEIQADFDGALTRNRGNLNLDLGQDYALGYTAGASFHYPDIALRATLGYQSEIKHDFDDIQETGSLTRGATLTSQGEIVLPQSVTFDFQTGIAPKTLLTFNAFWTNWKAHTIDSQVLGQVVGFKNNTMNYSLGVAYQFTPQFVGLTELLYGEGAGEKGVVNPLAPANGSKGVKVAGRYKFDDFAVFMQARYTMINDGTDRPTQSTYEGNSVVILSAGVEYLF</sequence>
<feature type="signal peptide" evidence="1">
    <location>
        <begin position="1"/>
        <end position="24"/>
    </location>
</feature>
<dbReference type="SUPFAM" id="SSF56935">
    <property type="entry name" value="Porins"/>
    <property type="match status" value="1"/>
</dbReference>